<dbReference type="SUPFAM" id="SSF51430">
    <property type="entry name" value="NAD(P)-linked oxidoreductase"/>
    <property type="match status" value="1"/>
</dbReference>
<dbReference type="FunFam" id="3.20.20.100:FF:000002">
    <property type="entry name" value="2,5-diketo-D-gluconic acid reductase A"/>
    <property type="match status" value="1"/>
</dbReference>
<organism evidence="8 9">
    <name type="scientific">Actinoplanes auranticolor</name>
    <dbReference type="NCBI Taxonomy" id="47988"/>
    <lineage>
        <taxon>Bacteria</taxon>
        <taxon>Bacillati</taxon>
        <taxon>Actinomycetota</taxon>
        <taxon>Actinomycetes</taxon>
        <taxon>Micromonosporales</taxon>
        <taxon>Micromonosporaceae</taxon>
        <taxon>Actinoplanes</taxon>
    </lineage>
</organism>
<feature type="domain" description="NADP-dependent oxidoreductase" evidence="7">
    <location>
        <begin position="23"/>
        <end position="261"/>
    </location>
</feature>
<dbReference type="InterPro" id="IPR023210">
    <property type="entry name" value="NADP_OxRdtase_dom"/>
</dbReference>
<dbReference type="AlphaFoldDB" id="A0A919SW91"/>
<dbReference type="PRINTS" id="PR00069">
    <property type="entry name" value="ALDKETRDTASE"/>
</dbReference>
<dbReference type="PIRSF" id="PIRSF000097">
    <property type="entry name" value="AKR"/>
    <property type="match status" value="1"/>
</dbReference>
<evidence type="ECO:0000256" key="1">
    <source>
        <dbReference type="ARBA" id="ARBA00007905"/>
    </source>
</evidence>
<evidence type="ECO:0000313" key="8">
    <source>
        <dbReference type="EMBL" id="GIM80010.1"/>
    </source>
</evidence>
<accession>A0A919SW91</accession>
<dbReference type="Proteomes" id="UP000681340">
    <property type="component" value="Unassembled WGS sequence"/>
</dbReference>
<name>A0A919SW91_9ACTN</name>
<evidence type="ECO:0000256" key="3">
    <source>
        <dbReference type="ARBA" id="ARBA00023002"/>
    </source>
</evidence>
<dbReference type="PROSITE" id="PS00062">
    <property type="entry name" value="ALDOKETO_REDUCTASE_2"/>
    <property type="match status" value="1"/>
</dbReference>
<dbReference type="PROSITE" id="PS00798">
    <property type="entry name" value="ALDOKETO_REDUCTASE_1"/>
    <property type="match status" value="1"/>
</dbReference>
<keyword evidence="3" id="KW-0560">Oxidoreductase</keyword>
<feature type="site" description="Lowers pKa of active site Tyr" evidence="6">
    <location>
        <position position="81"/>
    </location>
</feature>
<dbReference type="Pfam" id="PF00248">
    <property type="entry name" value="Aldo_ket_red"/>
    <property type="match status" value="1"/>
</dbReference>
<comment type="similarity">
    <text evidence="1">Belongs to the aldo/keto reductase family.</text>
</comment>
<evidence type="ECO:0000256" key="6">
    <source>
        <dbReference type="PIRSR" id="PIRSR000097-3"/>
    </source>
</evidence>
<dbReference type="PANTHER" id="PTHR43827:SF3">
    <property type="entry name" value="NADP-DEPENDENT OXIDOREDUCTASE DOMAIN-CONTAINING PROTEIN"/>
    <property type="match status" value="1"/>
</dbReference>
<gene>
    <name evidence="8" type="ORF">Aau02nite_88580</name>
</gene>
<evidence type="ECO:0000259" key="7">
    <source>
        <dbReference type="Pfam" id="PF00248"/>
    </source>
</evidence>
<dbReference type="InterPro" id="IPR018170">
    <property type="entry name" value="Aldo/ket_reductase_CS"/>
</dbReference>
<dbReference type="EMBL" id="BOQL01000087">
    <property type="protein sequence ID" value="GIM80010.1"/>
    <property type="molecule type" value="Genomic_DNA"/>
</dbReference>
<evidence type="ECO:0000313" key="9">
    <source>
        <dbReference type="Proteomes" id="UP000681340"/>
    </source>
</evidence>
<proteinExistence type="inferred from homology"/>
<evidence type="ECO:0000256" key="2">
    <source>
        <dbReference type="ARBA" id="ARBA00022857"/>
    </source>
</evidence>
<feature type="binding site" evidence="5">
    <location>
        <position position="112"/>
    </location>
    <ligand>
        <name>substrate</name>
    </ligand>
</feature>
<dbReference type="GO" id="GO:0016616">
    <property type="term" value="F:oxidoreductase activity, acting on the CH-OH group of donors, NAD or NADP as acceptor"/>
    <property type="evidence" value="ECO:0007669"/>
    <property type="project" value="UniProtKB-ARBA"/>
</dbReference>
<feature type="active site" description="Proton donor" evidence="4">
    <location>
        <position position="56"/>
    </location>
</feature>
<dbReference type="PANTHER" id="PTHR43827">
    <property type="entry name" value="2,5-DIKETO-D-GLUCONIC ACID REDUCTASE"/>
    <property type="match status" value="1"/>
</dbReference>
<evidence type="ECO:0000256" key="5">
    <source>
        <dbReference type="PIRSR" id="PIRSR000097-2"/>
    </source>
</evidence>
<keyword evidence="9" id="KW-1185">Reference proteome</keyword>
<sequence>MGKMEGMTIPSVPLGGPVDMPLLGFGTWQIRGSAAYDAVREALEAGYRHLDTATMYGNEAEVGRALRDSGVPRDEVFITTKLPPDRAGKERATLDASLTALGLDAVDLWLIHWPPRRGKSVQVWRELLTARDEGRARAVGVSNYGTEDIDELISATGEKPAVNQIRWGPKLYDAKLVAEHRERGVVVEGYSPFKTTDLHDPVLTRIATAHGVDPARVVLRWHVQHEIVVIPKSATPERIARNAQIDGLLLSDEEMTQIDGLSRV</sequence>
<evidence type="ECO:0000256" key="4">
    <source>
        <dbReference type="PIRSR" id="PIRSR000097-1"/>
    </source>
</evidence>
<dbReference type="CDD" id="cd19071">
    <property type="entry name" value="AKR_AKR1-5-like"/>
    <property type="match status" value="1"/>
</dbReference>
<dbReference type="InterPro" id="IPR036812">
    <property type="entry name" value="NAD(P)_OxRdtase_dom_sf"/>
</dbReference>
<comment type="caution">
    <text evidence="8">The sequence shown here is derived from an EMBL/GenBank/DDBJ whole genome shotgun (WGS) entry which is preliminary data.</text>
</comment>
<reference evidence="8" key="1">
    <citation type="submission" date="2021-03" db="EMBL/GenBank/DDBJ databases">
        <title>Whole genome shotgun sequence of Actinoplanes auranticolor NBRC 12245.</title>
        <authorList>
            <person name="Komaki H."/>
            <person name="Tamura T."/>
        </authorList>
    </citation>
    <scope>NUCLEOTIDE SEQUENCE</scope>
    <source>
        <strain evidence="8">NBRC 12245</strain>
    </source>
</reference>
<keyword evidence="2" id="KW-0521">NADP</keyword>
<dbReference type="Gene3D" id="3.20.20.100">
    <property type="entry name" value="NADP-dependent oxidoreductase domain"/>
    <property type="match status" value="1"/>
</dbReference>
<dbReference type="InterPro" id="IPR020471">
    <property type="entry name" value="AKR"/>
</dbReference>
<protein>
    <submittedName>
        <fullName evidence="8">Oxidoreductase</fullName>
    </submittedName>
</protein>